<organism evidence="3 4">
    <name type="scientific">Araneus ventricosus</name>
    <name type="common">Orbweaver spider</name>
    <name type="synonym">Epeira ventricosa</name>
    <dbReference type="NCBI Taxonomy" id="182803"/>
    <lineage>
        <taxon>Eukaryota</taxon>
        <taxon>Metazoa</taxon>
        <taxon>Ecdysozoa</taxon>
        <taxon>Arthropoda</taxon>
        <taxon>Chelicerata</taxon>
        <taxon>Arachnida</taxon>
        <taxon>Araneae</taxon>
        <taxon>Araneomorphae</taxon>
        <taxon>Entelegynae</taxon>
        <taxon>Araneoidea</taxon>
        <taxon>Araneidae</taxon>
        <taxon>Araneus</taxon>
    </lineage>
</organism>
<feature type="region of interest" description="Disordered" evidence="1">
    <location>
        <begin position="163"/>
        <end position="197"/>
    </location>
</feature>
<protein>
    <recommendedName>
        <fullName evidence="2">Tf2-1-like SH3-like domain-containing protein</fullName>
    </recommendedName>
</protein>
<feature type="non-terminal residue" evidence="3">
    <location>
        <position position="197"/>
    </location>
</feature>
<reference evidence="3 4" key="1">
    <citation type="journal article" date="2019" name="Sci. Rep.">
        <title>Orb-weaving spider Araneus ventricosus genome elucidates the spidroin gene catalogue.</title>
        <authorList>
            <person name="Kono N."/>
            <person name="Nakamura H."/>
            <person name="Ohtoshi R."/>
            <person name="Moran D.A.P."/>
            <person name="Shinohara A."/>
            <person name="Yoshida Y."/>
            <person name="Fujiwara M."/>
            <person name="Mori M."/>
            <person name="Tomita M."/>
            <person name="Arakawa K."/>
        </authorList>
    </citation>
    <scope>NUCLEOTIDE SEQUENCE [LARGE SCALE GENOMIC DNA]</scope>
</reference>
<evidence type="ECO:0000256" key="1">
    <source>
        <dbReference type="SAM" id="MobiDB-lite"/>
    </source>
</evidence>
<dbReference type="AlphaFoldDB" id="A0A4Y2I8P7"/>
<feature type="domain" description="Tf2-1-like SH3-like" evidence="2">
    <location>
        <begin position="97"/>
        <end position="159"/>
    </location>
</feature>
<dbReference type="OrthoDB" id="425619at2759"/>
<gene>
    <name evidence="3" type="ORF">AVEN_20178_1</name>
</gene>
<feature type="compositionally biased region" description="Basic residues" evidence="1">
    <location>
        <begin position="171"/>
        <end position="180"/>
    </location>
</feature>
<dbReference type="Proteomes" id="UP000499080">
    <property type="component" value="Unassembled WGS sequence"/>
</dbReference>
<accession>A0A4Y2I8P7</accession>
<evidence type="ECO:0000313" key="4">
    <source>
        <dbReference type="Proteomes" id="UP000499080"/>
    </source>
</evidence>
<dbReference type="EMBL" id="BGPR01261923">
    <property type="protein sequence ID" value="GBM74043.1"/>
    <property type="molecule type" value="Genomic_DNA"/>
</dbReference>
<evidence type="ECO:0000259" key="2">
    <source>
        <dbReference type="Pfam" id="PF24626"/>
    </source>
</evidence>
<sequence>MHHGPLPHHIATIAVVPAPPPVTTAPAPVMPMHVPVTVPVQEGSSPTVTEPKPEITPYLKRFSKFMAEAKEVAEMQQDLRKECGDRKRRRSPNYFPGDRVFVTTRHLSNAAKGRTTKFVPKRDGPYIILTQKSPTSYVIANPDNPNEPVGTYHVSALKVFKQDESATPVHPLRKRGRPRKNFISGSSPRRSVRRRNQ</sequence>
<dbReference type="Pfam" id="PF24626">
    <property type="entry name" value="SH3_Tf2-1"/>
    <property type="match status" value="1"/>
</dbReference>
<dbReference type="InterPro" id="IPR056924">
    <property type="entry name" value="SH3_Tf2-1"/>
</dbReference>
<name>A0A4Y2I8P7_ARAVE</name>
<comment type="caution">
    <text evidence="3">The sequence shown here is derived from an EMBL/GenBank/DDBJ whole genome shotgun (WGS) entry which is preliminary data.</text>
</comment>
<keyword evidence="4" id="KW-1185">Reference proteome</keyword>
<evidence type="ECO:0000313" key="3">
    <source>
        <dbReference type="EMBL" id="GBM74043.1"/>
    </source>
</evidence>
<proteinExistence type="predicted"/>